<evidence type="ECO:0000259" key="13">
    <source>
        <dbReference type="PROSITE" id="PS51184"/>
    </source>
</evidence>
<evidence type="ECO:0000256" key="12">
    <source>
        <dbReference type="SAM" id="MobiDB-lite"/>
    </source>
</evidence>
<proteinExistence type="inferred from homology"/>
<evidence type="ECO:0000256" key="4">
    <source>
        <dbReference type="ARBA" id="ARBA00022853"/>
    </source>
</evidence>
<reference evidence="14" key="1">
    <citation type="submission" date="2021-01" db="EMBL/GenBank/DDBJ databases">
        <authorList>
            <person name="Corre E."/>
            <person name="Pelletier E."/>
            <person name="Niang G."/>
            <person name="Scheremetjew M."/>
            <person name="Finn R."/>
            <person name="Kale V."/>
            <person name="Holt S."/>
            <person name="Cochrane G."/>
            <person name="Meng A."/>
            <person name="Brown T."/>
            <person name="Cohen L."/>
        </authorList>
    </citation>
    <scope>NUCLEOTIDE SEQUENCE</scope>
    <source>
        <strain evidence="14">UTEX LB 985</strain>
    </source>
</reference>
<comment type="subcellular location">
    <subcellularLocation>
        <location evidence="2">Nucleus</location>
    </subcellularLocation>
</comment>
<dbReference type="EMBL" id="HBGU01009897">
    <property type="protein sequence ID" value="CAD9412151.1"/>
    <property type="molecule type" value="Transcribed_RNA"/>
</dbReference>
<dbReference type="GO" id="GO:0106140">
    <property type="term" value="F:P-TEFb complex binding"/>
    <property type="evidence" value="ECO:0007669"/>
    <property type="project" value="TreeGrafter"/>
</dbReference>
<dbReference type="InterPro" id="IPR003347">
    <property type="entry name" value="JmjC_dom"/>
</dbReference>
<feature type="compositionally biased region" description="Basic and acidic residues" evidence="12">
    <location>
        <begin position="271"/>
        <end position="280"/>
    </location>
</feature>
<keyword evidence="7" id="KW-0408">Iron</keyword>
<keyword evidence="5" id="KW-0223">Dioxygenase</keyword>
<accession>A0A7S2C0W2</accession>
<sequence>MQGAYLSAPVGSELSALLASDRERYERRIARAKAKEYPRRTPEGWTKAGYANSGLIEQLSRTVPDLLPSVNANALSEADFADLYERGSQPVIVRGLCNSWPAVREARWSAESLLHEYGEDRFKVGEDDDGYPVYVKLKYFIQYMMETKDDSPLYIFDSSFAERESTRSMRHDWTLPKFFTDDLFKLVGERRRPPYRWLVLGPERSGSYIHIDPLGTSAWNALLAGRKCWACFRPSTPKEVVQPPKHEGGREAIAWFAHVYPKLVVAEDEVARRPPTRSEARTPSLVWPPH</sequence>
<dbReference type="Gene3D" id="2.60.120.650">
    <property type="entry name" value="Cupin"/>
    <property type="match status" value="1"/>
</dbReference>
<dbReference type="PROSITE" id="PS51184">
    <property type="entry name" value="JMJC"/>
    <property type="match status" value="1"/>
</dbReference>
<evidence type="ECO:0000256" key="6">
    <source>
        <dbReference type="ARBA" id="ARBA00023002"/>
    </source>
</evidence>
<dbReference type="SUPFAM" id="SSF51197">
    <property type="entry name" value="Clavaminate synthase-like"/>
    <property type="match status" value="1"/>
</dbReference>
<evidence type="ECO:0000256" key="3">
    <source>
        <dbReference type="ARBA" id="ARBA00022723"/>
    </source>
</evidence>
<name>A0A7S2C0W2_9EUKA</name>
<evidence type="ECO:0000256" key="1">
    <source>
        <dbReference type="ARBA" id="ARBA00001954"/>
    </source>
</evidence>
<evidence type="ECO:0000256" key="9">
    <source>
        <dbReference type="ARBA" id="ARBA00023163"/>
    </source>
</evidence>
<keyword evidence="4" id="KW-0156">Chromatin regulator</keyword>
<feature type="domain" description="JmjC" evidence="13">
    <location>
        <begin position="164"/>
        <end position="290"/>
    </location>
</feature>
<evidence type="ECO:0000256" key="7">
    <source>
        <dbReference type="ARBA" id="ARBA00023004"/>
    </source>
</evidence>
<comment type="cofactor">
    <cofactor evidence="1">
        <name>Fe(2+)</name>
        <dbReference type="ChEBI" id="CHEBI:29033"/>
    </cofactor>
</comment>
<evidence type="ECO:0000256" key="10">
    <source>
        <dbReference type="ARBA" id="ARBA00023242"/>
    </source>
</evidence>
<dbReference type="AlphaFoldDB" id="A0A7S2C0W2"/>
<keyword evidence="10" id="KW-0539">Nucleus</keyword>
<keyword evidence="8" id="KW-0805">Transcription regulation</keyword>
<keyword evidence="6" id="KW-0560">Oxidoreductase</keyword>
<comment type="similarity">
    <text evidence="11">Belongs to the JMJD6 family.</text>
</comment>
<dbReference type="PANTHER" id="PTHR12480:SF32">
    <property type="entry name" value="BIFUNCTIONAL ARGININE DEMETHYLASE AND LYSYL-HYDROXYLASE JMJD6"/>
    <property type="match status" value="1"/>
</dbReference>
<keyword evidence="3" id="KW-0479">Metal-binding</keyword>
<protein>
    <recommendedName>
        <fullName evidence="13">JmjC domain-containing protein</fullName>
    </recommendedName>
</protein>
<dbReference type="PANTHER" id="PTHR12480">
    <property type="entry name" value="ARGININE DEMETHYLASE AND LYSYL-HYDROXYLASE JMJD"/>
    <property type="match status" value="1"/>
</dbReference>
<evidence type="ECO:0000256" key="5">
    <source>
        <dbReference type="ARBA" id="ARBA00022964"/>
    </source>
</evidence>
<gene>
    <name evidence="14" type="ORF">CBRE1094_LOCUS5481</name>
</gene>
<dbReference type="InterPro" id="IPR050910">
    <property type="entry name" value="JMJD6_ArgDemeth/LysHydrox"/>
</dbReference>
<dbReference type="GO" id="GO:0005737">
    <property type="term" value="C:cytoplasm"/>
    <property type="evidence" value="ECO:0007669"/>
    <property type="project" value="TreeGrafter"/>
</dbReference>
<evidence type="ECO:0000256" key="11">
    <source>
        <dbReference type="ARBA" id="ARBA00038068"/>
    </source>
</evidence>
<organism evidence="14">
    <name type="scientific">Haptolina brevifila</name>
    <dbReference type="NCBI Taxonomy" id="156173"/>
    <lineage>
        <taxon>Eukaryota</taxon>
        <taxon>Haptista</taxon>
        <taxon>Haptophyta</taxon>
        <taxon>Prymnesiophyceae</taxon>
        <taxon>Prymnesiales</taxon>
        <taxon>Prymnesiaceae</taxon>
        <taxon>Haptolina</taxon>
    </lineage>
</organism>
<dbReference type="GO" id="GO:0046872">
    <property type="term" value="F:metal ion binding"/>
    <property type="evidence" value="ECO:0007669"/>
    <property type="project" value="UniProtKB-KW"/>
</dbReference>
<evidence type="ECO:0000256" key="2">
    <source>
        <dbReference type="ARBA" id="ARBA00004123"/>
    </source>
</evidence>
<evidence type="ECO:0000313" key="14">
    <source>
        <dbReference type="EMBL" id="CAD9412151.1"/>
    </source>
</evidence>
<dbReference type="GO" id="GO:0033749">
    <property type="term" value="F:histone H4R3 demethylase activity"/>
    <property type="evidence" value="ECO:0007669"/>
    <property type="project" value="TreeGrafter"/>
</dbReference>
<dbReference type="GO" id="GO:0005634">
    <property type="term" value="C:nucleus"/>
    <property type="evidence" value="ECO:0007669"/>
    <property type="project" value="UniProtKB-SubCell"/>
</dbReference>
<keyword evidence="9" id="KW-0804">Transcription</keyword>
<feature type="region of interest" description="Disordered" evidence="12">
    <location>
        <begin position="271"/>
        <end position="290"/>
    </location>
</feature>
<evidence type="ECO:0000256" key="8">
    <source>
        <dbReference type="ARBA" id="ARBA00023015"/>
    </source>
</evidence>